<feature type="compositionally biased region" description="Low complexity" evidence="1">
    <location>
        <begin position="39"/>
        <end position="54"/>
    </location>
</feature>
<feature type="compositionally biased region" description="Low complexity" evidence="1">
    <location>
        <begin position="1"/>
        <end position="10"/>
    </location>
</feature>
<dbReference type="Proteomes" id="UP000189513">
    <property type="component" value="Unassembled WGS sequence"/>
</dbReference>
<evidence type="ECO:0000313" key="3">
    <source>
        <dbReference type="Proteomes" id="UP000189513"/>
    </source>
</evidence>
<dbReference type="EMBL" id="MPUK01000015">
    <property type="protein sequence ID" value="ONH64951.1"/>
    <property type="molecule type" value="Genomic_DNA"/>
</dbReference>
<comment type="caution">
    <text evidence="2">The sequence shown here is derived from an EMBL/GenBank/DDBJ whole genome shotgun (WGS) entry which is preliminary data.</text>
</comment>
<proteinExistence type="predicted"/>
<feature type="region of interest" description="Disordered" evidence="1">
    <location>
        <begin position="37"/>
        <end position="56"/>
    </location>
</feature>
<feature type="compositionally biased region" description="Low complexity" evidence="1">
    <location>
        <begin position="124"/>
        <end position="137"/>
    </location>
</feature>
<organism evidence="2 3">
    <name type="scientific">Cyberlindnera fabianii</name>
    <name type="common">Yeast</name>
    <name type="synonym">Hansenula fabianii</name>
    <dbReference type="NCBI Taxonomy" id="36022"/>
    <lineage>
        <taxon>Eukaryota</taxon>
        <taxon>Fungi</taxon>
        <taxon>Dikarya</taxon>
        <taxon>Ascomycota</taxon>
        <taxon>Saccharomycotina</taxon>
        <taxon>Saccharomycetes</taxon>
        <taxon>Phaffomycetales</taxon>
        <taxon>Phaffomycetaceae</taxon>
        <taxon>Cyberlindnera</taxon>
    </lineage>
</organism>
<feature type="compositionally biased region" description="Polar residues" evidence="1">
    <location>
        <begin position="87"/>
        <end position="98"/>
    </location>
</feature>
<evidence type="ECO:0000256" key="1">
    <source>
        <dbReference type="SAM" id="MobiDB-lite"/>
    </source>
</evidence>
<feature type="region of interest" description="Disordered" evidence="1">
    <location>
        <begin position="1"/>
        <end position="25"/>
    </location>
</feature>
<dbReference type="VEuPathDB" id="FungiDB:BON22_5241"/>
<protein>
    <submittedName>
        <fullName evidence="2">Uncharacterized protein</fullName>
    </submittedName>
</protein>
<accession>A0A1V2L1M2</accession>
<gene>
    <name evidence="2" type="ORF">BON22_5241</name>
</gene>
<feature type="compositionally biased region" description="Low complexity" evidence="1">
    <location>
        <begin position="69"/>
        <end position="86"/>
    </location>
</feature>
<feature type="region of interest" description="Disordered" evidence="1">
    <location>
        <begin position="122"/>
        <end position="141"/>
    </location>
</feature>
<evidence type="ECO:0000313" key="2">
    <source>
        <dbReference type="EMBL" id="ONH64951.1"/>
    </source>
</evidence>
<keyword evidence="3" id="KW-1185">Reference proteome</keyword>
<name>A0A1V2L1M2_CYBFA</name>
<dbReference type="AlphaFoldDB" id="A0A1V2L1M2"/>
<reference evidence="3" key="1">
    <citation type="journal article" date="2017" name="Genome Announc.">
        <title>Genome sequences of Cyberlindnera fabianii 65, Pichia kudriavzevii 129, and Saccharomyces cerevisiae 131 isolated from fermented masau fruits in Zimbabwe.</title>
        <authorList>
            <person name="van Rijswijck I.M.H."/>
            <person name="Derks M.F.L."/>
            <person name="Abee T."/>
            <person name="de Ridder D."/>
            <person name="Smid E.J."/>
        </authorList>
    </citation>
    <scope>NUCLEOTIDE SEQUENCE [LARGE SCALE GENOMIC DNA]</scope>
    <source>
        <strain evidence="3">65</strain>
    </source>
</reference>
<feature type="region of interest" description="Disordered" evidence="1">
    <location>
        <begin position="69"/>
        <end position="98"/>
    </location>
</feature>
<sequence length="268" mass="28792">MENTSLTRSLSKVKSKLSSKFRIESADEEHVLKAMKYESTSTSQSNMASSATSMPSLNASMSTNSIATSALASPPLPPSGVSSPLSQRQNSYAESRSSSIIQMESIPENMTSILLSEQQDVMPTTTSNNNNNNNTSSHKMELQPSFLPSEQTAATLQSSRKTSLDDKQDDQVLEQLLPPPPMCNVTSPRITTDLSSPFGPISPPISPGSIKLRNGSIVCDPLEGLVAVMSPTAPLTTSVHPNDFADAMALSILDKIDENTDSKTEWKI</sequence>